<comment type="caution">
    <text evidence="3">The sequence shown here is derived from an EMBL/GenBank/DDBJ whole genome shotgun (WGS) entry which is preliminary data.</text>
</comment>
<name>A0AAN6GH74_9BASI</name>
<gene>
    <name evidence="3" type="ORF">OC842_002840</name>
</gene>
<dbReference type="InterPro" id="IPR003033">
    <property type="entry name" value="SCP2_sterol-bd_dom"/>
</dbReference>
<dbReference type="Proteomes" id="UP001176521">
    <property type="component" value="Unassembled WGS sequence"/>
</dbReference>
<keyword evidence="4" id="KW-1185">Reference proteome</keyword>
<dbReference type="AlphaFoldDB" id="A0AAN6GH74"/>
<dbReference type="Pfam" id="PF02036">
    <property type="entry name" value="SCP2"/>
    <property type="match status" value="1"/>
</dbReference>
<dbReference type="Gene3D" id="3.30.1050.10">
    <property type="entry name" value="SCP2 sterol-binding domain"/>
    <property type="match status" value="1"/>
</dbReference>
<feature type="region of interest" description="Disordered" evidence="1">
    <location>
        <begin position="80"/>
        <end position="106"/>
    </location>
</feature>
<sequence>MSSAQDQMRADAERAAQDPQTSPLVVEGFEASRVFTLVSKILAEGDKNGTKAIAPGLPSKRNLIRTVNSLILFIIHPSKPLDPSNPRTKPQPVPSSSRPRGASGGGALRPALWYLDLRKTGQIGRGQPTTAILGRRKKADVVIECTDSDFIDMATGKVPPQKLYQYGRLKMTGNLDRAWTMHRLISQERTRIYGVAAAAGTGAGATPDAVLDQSASGEGSNGEGTGAPAPVPDSNIFRARL</sequence>
<proteinExistence type="predicted"/>
<dbReference type="PANTHER" id="PTHR10094:SF25">
    <property type="entry name" value="SCP2 STEROL-BINDING DOMAIN-CONTAINING PROTEIN 1"/>
    <property type="match status" value="1"/>
</dbReference>
<feature type="domain" description="SCP2" evidence="2">
    <location>
        <begin position="113"/>
        <end position="183"/>
    </location>
</feature>
<dbReference type="GO" id="GO:0005829">
    <property type="term" value="C:cytosol"/>
    <property type="evidence" value="ECO:0007669"/>
    <property type="project" value="TreeGrafter"/>
</dbReference>
<evidence type="ECO:0000313" key="4">
    <source>
        <dbReference type="Proteomes" id="UP001176521"/>
    </source>
</evidence>
<organism evidence="3 4">
    <name type="scientific">Tilletia horrida</name>
    <dbReference type="NCBI Taxonomy" id="155126"/>
    <lineage>
        <taxon>Eukaryota</taxon>
        <taxon>Fungi</taxon>
        <taxon>Dikarya</taxon>
        <taxon>Basidiomycota</taxon>
        <taxon>Ustilaginomycotina</taxon>
        <taxon>Exobasidiomycetes</taxon>
        <taxon>Tilletiales</taxon>
        <taxon>Tilletiaceae</taxon>
        <taxon>Tilletia</taxon>
    </lineage>
</organism>
<protein>
    <recommendedName>
        <fullName evidence="2">SCP2 domain-containing protein</fullName>
    </recommendedName>
</protein>
<evidence type="ECO:0000313" key="3">
    <source>
        <dbReference type="EMBL" id="KAK0533818.1"/>
    </source>
</evidence>
<dbReference type="InterPro" id="IPR036527">
    <property type="entry name" value="SCP2_sterol-bd_dom_sf"/>
</dbReference>
<evidence type="ECO:0000259" key="2">
    <source>
        <dbReference type="Pfam" id="PF02036"/>
    </source>
</evidence>
<feature type="region of interest" description="Disordered" evidence="1">
    <location>
        <begin position="1"/>
        <end position="23"/>
    </location>
</feature>
<evidence type="ECO:0000256" key="1">
    <source>
        <dbReference type="SAM" id="MobiDB-lite"/>
    </source>
</evidence>
<dbReference type="EMBL" id="JAPDMQ010000129">
    <property type="protein sequence ID" value="KAK0533818.1"/>
    <property type="molecule type" value="Genomic_DNA"/>
</dbReference>
<accession>A0AAN6GH74</accession>
<dbReference type="PANTHER" id="PTHR10094">
    <property type="entry name" value="STEROL CARRIER PROTEIN 2 SCP-2 FAMILY PROTEIN"/>
    <property type="match status" value="1"/>
</dbReference>
<dbReference type="SUPFAM" id="SSF55718">
    <property type="entry name" value="SCP-like"/>
    <property type="match status" value="1"/>
</dbReference>
<feature type="region of interest" description="Disordered" evidence="1">
    <location>
        <begin position="203"/>
        <end position="241"/>
    </location>
</feature>
<reference evidence="3" key="1">
    <citation type="journal article" date="2023" name="PhytoFront">
        <title>Draft Genome Resources of Seven Strains of Tilletia horrida, Causal Agent of Kernel Smut of Rice.</title>
        <authorList>
            <person name="Khanal S."/>
            <person name="Antony Babu S."/>
            <person name="Zhou X.G."/>
        </authorList>
    </citation>
    <scope>NUCLEOTIDE SEQUENCE</scope>
    <source>
        <strain evidence="3">TX3</strain>
    </source>
</reference>